<keyword evidence="2" id="KW-1185">Reference proteome</keyword>
<dbReference type="InterPro" id="IPR016035">
    <property type="entry name" value="Acyl_Trfase/lysoPLipase"/>
</dbReference>
<evidence type="ECO:0000313" key="2">
    <source>
        <dbReference type="Proteomes" id="UP000192277"/>
    </source>
</evidence>
<reference evidence="1 2" key="1">
    <citation type="submission" date="2016-04" db="EMBL/GenBank/DDBJ databases">
        <authorList>
            <person name="Chen L."/>
            <person name="Zhuang W."/>
            <person name="Wang G."/>
        </authorList>
    </citation>
    <scope>NUCLEOTIDE SEQUENCE [LARGE SCALE GENOMIC DNA]</scope>
    <source>
        <strain evidence="2">GR20</strain>
    </source>
</reference>
<dbReference type="Gene3D" id="3.40.1090.10">
    <property type="entry name" value="Cytosolic phospholipase A2 catalytic domain"/>
    <property type="match status" value="1"/>
</dbReference>
<sequence length="547" mass="60479">MASSATFPATINGSIYPSVPNTQFPETVFPEFNPAKKVVGVALSGGGPRAMSCAMGQMRGLLDSILYNYIGAISCVSGGSWFGTPFSYAAASFSDATLLGTQTPPSQLTVQELQNLNYGNICLPLTTMTDSAITAVLTYQYEWNDVPYNKLWGRMLNAFFLDPLLIGDDQTFFTLNNITLKQLLQQNVNLTPSNFYLLRNNRPFYIAGGTQNYPLGVNGVMRHMEYSAMYAGTPQQCGVINPDGSHYGYGYVDNILFDTLKPQPTGATTANAYLNINPYNGKQEPFLLCDQMGSSSSAPGSDLDYFNQPGWFPQFNYWSPAYTGKESAEFYSFTDGGNLENTGIIPLLRRQYQLIIACVNSELPLVNINQTDSDYVNGIDAQITRLFGRMPVPGPFPTPNTQVFNDNGKFDALNQALHTAKVNGLPLVYQDTYTIFENNYFGVPAYPGNGQVEVVWIYNDMNKEWYNQLPASVQALLKSTAPDDYLLNFPNLCTVGQNYLQTLGVWVLQALYYTPQQINLLANMHYYNIMGDTSAQIFENALKSVGG</sequence>
<dbReference type="RefSeq" id="WP_014219922.1">
    <property type="nucleotide sequence ID" value="NZ_LWBO01000005.1"/>
</dbReference>
<dbReference type="PANTHER" id="PTHR10728:SF40">
    <property type="entry name" value="PATATIN FAMILY PROTEIN"/>
    <property type="match status" value="1"/>
</dbReference>
<protein>
    <recommendedName>
        <fullName evidence="3">PNPLA domain-containing protein</fullName>
    </recommendedName>
</protein>
<gene>
    <name evidence="1" type="ORF">A4D02_25025</name>
</gene>
<proteinExistence type="predicted"/>
<organism evidence="1 2">
    <name type="scientific">Niastella koreensis</name>
    <dbReference type="NCBI Taxonomy" id="354356"/>
    <lineage>
        <taxon>Bacteria</taxon>
        <taxon>Pseudomonadati</taxon>
        <taxon>Bacteroidota</taxon>
        <taxon>Chitinophagia</taxon>
        <taxon>Chitinophagales</taxon>
        <taxon>Chitinophagaceae</taxon>
        <taxon>Niastella</taxon>
    </lineage>
</organism>
<accession>A0ABX3P0F6</accession>
<comment type="caution">
    <text evidence="1">The sequence shown here is derived from an EMBL/GenBank/DDBJ whole genome shotgun (WGS) entry which is preliminary data.</text>
</comment>
<evidence type="ECO:0000313" key="1">
    <source>
        <dbReference type="EMBL" id="OQP51391.1"/>
    </source>
</evidence>
<evidence type="ECO:0008006" key="3">
    <source>
        <dbReference type="Google" id="ProtNLM"/>
    </source>
</evidence>
<name>A0ABX3P0F6_9BACT</name>
<dbReference type="Proteomes" id="UP000192277">
    <property type="component" value="Unassembled WGS sequence"/>
</dbReference>
<dbReference type="EMBL" id="LWBO01000005">
    <property type="protein sequence ID" value="OQP51391.1"/>
    <property type="molecule type" value="Genomic_DNA"/>
</dbReference>
<dbReference type="SUPFAM" id="SSF52151">
    <property type="entry name" value="FabD/lysophospholipase-like"/>
    <property type="match status" value="1"/>
</dbReference>
<dbReference type="PANTHER" id="PTHR10728">
    <property type="entry name" value="CYTOSOLIC PHOSPHOLIPASE A2"/>
    <property type="match status" value="1"/>
</dbReference>